<dbReference type="AlphaFoldDB" id="A0A0F9PS42"/>
<evidence type="ECO:0000313" key="1">
    <source>
        <dbReference type="EMBL" id="KKN03886.1"/>
    </source>
</evidence>
<comment type="caution">
    <text evidence="1">The sequence shown here is derived from an EMBL/GenBank/DDBJ whole genome shotgun (WGS) entry which is preliminary data.</text>
</comment>
<proteinExistence type="predicted"/>
<name>A0A0F9PS42_9ZZZZ</name>
<organism evidence="1">
    <name type="scientific">marine sediment metagenome</name>
    <dbReference type="NCBI Taxonomy" id="412755"/>
    <lineage>
        <taxon>unclassified sequences</taxon>
        <taxon>metagenomes</taxon>
        <taxon>ecological metagenomes</taxon>
    </lineage>
</organism>
<reference evidence="1" key="1">
    <citation type="journal article" date="2015" name="Nature">
        <title>Complex archaea that bridge the gap between prokaryotes and eukaryotes.</title>
        <authorList>
            <person name="Spang A."/>
            <person name="Saw J.H."/>
            <person name="Jorgensen S.L."/>
            <person name="Zaremba-Niedzwiedzka K."/>
            <person name="Martijn J."/>
            <person name="Lind A.E."/>
            <person name="van Eijk R."/>
            <person name="Schleper C."/>
            <person name="Guy L."/>
            <person name="Ettema T.J."/>
        </authorList>
    </citation>
    <scope>NUCLEOTIDE SEQUENCE</scope>
</reference>
<protein>
    <submittedName>
        <fullName evidence="1">Uncharacterized protein</fullName>
    </submittedName>
</protein>
<gene>
    <name evidence="1" type="ORF">LCGC14_1103160</name>
</gene>
<dbReference type="EMBL" id="LAZR01004984">
    <property type="protein sequence ID" value="KKN03886.1"/>
    <property type="molecule type" value="Genomic_DNA"/>
</dbReference>
<accession>A0A0F9PS42</accession>
<sequence length="80" mass="8950">MKLIEIRIDFVNSEIYAYFEFNHAPIKILTISGTSFDEIILNNNLKEKIAMASLSIDADWSSDNPIENCVSVANTGLILT</sequence>